<proteinExistence type="predicted"/>
<dbReference type="AlphaFoldDB" id="A0A429G460"/>
<keyword evidence="2" id="KW-0812">Transmembrane</keyword>
<evidence type="ECO:0000313" key="3">
    <source>
        <dbReference type="EMBL" id="RSN68539.1"/>
    </source>
</evidence>
<feature type="region of interest" description="Disordered" evidence="1">
    <location>
        <begin position="43"/>
        <end position="66"/>
    </location>
</feature>
<keyword evidence="2" id="KW-1133">Transmembrane helix</keyword>
<comment type="caution">
    <text evidence="3">The sequence shown here is derived from an EMBL/GenBank/DDBJ whole genome shotgun (WGS) entry which is preliminary data.</text>
</comment>
<reference evidence="3 4" key="1">
    <citation type="submission" date="2018-10" db="EMBL/GenBank/DDBJ databases">
        <title>Co-occurring genomic capacity for anaerobic methane metabolism and dissimilatory sulfite reduction discovered in the Korarchaeota.</title>
        <authorList>
            <person name="Mckay L.J."/>
            <person name="Dlakic M."/>
            <person name="Fields M.W."/>
            <person name="Delmont T.O."/>
            <person name="Eren A.M."/>
            <person name="Jay Z.J."/>
            <person name="Klingelsmith K.B."/>
            <person name="Rusch D.B."/>
            <person name="Inskeep W.P."/>
        </authorList>
    </citation>
    <scope>NUCLEOTIDE SEQUENCE [LARGE SCALE GENOMIC DNA]</scope>
    <source>
        <strain evidence="3 4">WS</strain>
    </source>
</reference>
<name>A0A429G460_9CREN</name>
<sequence>MGGEEKMRTPRVSKKLLLALGIVAAGIAAFWIGLNAGWFSATPSSTDTTTTSSPSSSSSGPSPGYLSSSDAVSLIFTASAALQSIINSLTPHTIELDVGTVRLYVNSPTVELTIAFLVVLFGIILALGLYKRVVKRR</sequence>
<feature type="transmembrane region" description="Helical" evidence="2">
    <location>
        <begin position="112"/>
        <end position="130"/>
    </location>
</feature>
<evidence type="ECO:0000256" key="2">
    <source>
        <dbReference type="SAM" id="Phobius"/>
    </source>
</evidence>
<dbReference type="Proteomes" id="UP000278149">
    <property type="component" value="Unassembled WGS sequence"/>
</dbReference>
<evidence type="ECO:0000256" key="1">
    <source>
        <dbReference type="SAM" id="MobiDB-lite"/>
    </source>
</evidence>
<keyword evidence="2" id="KW-0472">Membrane</keyword>
<protein>
    <submittedName>
        <fullName evidence="3">Uncharacterized protein</fullName>
    </submittedName>
</protein>
<organism evidence="3 4">
    <name type="scientific">Candidatus Korarchaeum cryptofilum</name>
    <dbReference type="NCBI Taxonomy" id="498846"/>
    <lineage>
        <taxon>Archaea</taxon>
        <taxon>Thermoproteota</taxon>
        <taxon>Candidatus Korarchaeia</taxon>
        <taxon>Candidatus Korarchaeales</taxon>
        <taxon>Candidatus Korarchaeaceae</taxon>
        <taxon>Candidatus Korarchaeum</taxon>
    </lineage>
</organism>
<accession>A0A429G460</accession>
<dbReference type="EMBL" id="RCOR01000028">
    <property type="protein sequence ID" value="RSN68539.1"/>
    <property type="molecule type" value="Genomic_DNA"/>
</dbReference>
<evidence type="ECO:0000313" key="4">
    <source>
        <dbReference type="Proteomes" id="UP000278149"/>
    </source>
</evidence>
<gene>
    <name evidence="3" type="ORF">D9Q81_05885</name>
</gene>
<feature type="transmembrane region" description="Helical" evidence="2">
    <location>
        <begin position="16"/>
        <end position="34"/>
    </location>
</feature>